<evidence type="ECO:0000256" key="7">
    <source>
        <dbReference type="ARBA" id="ARBA00023136"/>
    </source>
</evidence>
<feature type="transmembrane region" description="Helical" evidence="8">
    <location>
        <begin position="371"/>
        <end position="391"/>
    </location>
</feature>
<comment type="similarity">
    <text evidence="8">Belongs to the binding-protein-dependent transport system permease family.</text>
</comment>
<dbReference type="InterPro" id="IPR000515">
    <property type="entry name" value="MetI-like"/>
</dbReference>
<dbReference type="PANTHER" id="PTHR43357">
    <property type="entry name" value="INNER MEMBRANE ABC TRANSPORTER PERMEASE PROTEIN YDCV"/>
    <property type="match status" value="1"/>
</dbReference>
<feature type="domain" description="ABC transmembrane type-1" evidence="9">
    <location>
        <begin position="329"/>
        <end position="535"/>
    </location>
</feature>
<evidence type="ECO:0000256" key="4">
    <source>
        <dbReference type="ARBA" id="ARBA00022519"/>
    </source>
</evidence>
<evidence type="ECO:0000259" key="9">
    <source>
        <dbReference type="PROSITE" id="PS50928"/>
    </source>
</evidence>
<protein>
    <submittedName>
        <fullName evidence="10">Iron ABC transporter permease</fullName>
    </submittedName>
</protein>
<evidence type="ECO:0000256" key="6">
    <source>
        <dbReference type="ARBA" id="ARBA00022989"/>
    </source>
</evidence>
<evidence type="ECO:0000256" key="8">
    <source>
        <dbReference type="RuleBase" id="RU363032"/>
    </source>
</evidence>
<dbReference type="Proteomes" id="UP001234343">
    <property type="component" value="Unassembled WGS sequence"/>
</dbReference>
<evidence type="ECO:0000256" key="3">
    <source>
        <dbReference type="ARBA" id="ARBA00022475"/>
    </source>
</evidence>
<evidence type="ECO:0000313" key="11">
    <source>
        <dbReference type="Proteomes" id="UP001234343"/>
    </source>
</evidence>
<proteinExistence type="inferred from homology"/>
<evidence type="ECO:0000256" key="5">
    <source>
        <dbReference type="ARBA" id="ARBA00022692"/>
    </source>
</evidence>
<dbReference type="InterPro" id="IPR035906">
    <property type="entry name" value="MetI-like_sf"/>
</dbReference>
<dbReference type="SUPFAM" id="SSF161098">
    <property type="entry name" value="MetI-like"/>
    <property type="match status" value="2"/>
</dbReference>
<gene>
    <name evidence="10" type="ORF">QTP81_05055</name>
</gene>
<name>A0ABT7SUU8_9ALTE</name>
<dbReference type="PROSITE" id="PS50928">
    <property type="entry name" value="ABC_TM1"/>
    <property type="match status" value="2"/>
</dbReference>
<feature type="transmembrane region" description="Helical" evidence="8">
    <location>
        <begin position="279"/>
        <end position="305"/>
    </location>
</feature>
<dbReference type="Pfam" id="PF00528">
    <property type="entry name" value="BPD_transp_1"/>
    <property type="match status" value="2"/>
</dbReference>
<dbReference type="EMBL" id="JAUCBP010000006">
    <property type="protein sequence ID" value="MDM7859961.1"/>
    <property type="molecule type" value="Genomic_DNA"/>
</dbReference>
<feature type="transmembrane region" description="Helical" evidence="8">
    <location>
        <begin position="240"/>
        <end position="258"/>
    </location>
</feature>
<feature type="transmembrane region" description="Helical" evidence="8">
    <location>
        <begin position="88"/>
        <end position="108"/>
    </location>
</feature>
<feature type="transmembrane region" description="Helical" evidence="8">
    <location>
        <begin position="144"/>
        <end position="164"/>
    </location>
</feature>
<dbReference type="Gene3D" id="1.10.3720.10">
    <property type="entry name" value="MetI-like"/>
    <property type="match status" value="2"/>
</dbReference>
<reference evidence="10 11" key="1">
    <citation type="submission" date="2023-06" db="EMBL/GenBank/DDBJ databases">
        <title>Alteromonas sp. ASW11-36 isolated from intertidal sand.</title>
        <authorList>
            <person name="Li Y."/>
        </authorList>
    </citation>
    <scope>NUCLEOTIDE SEQUENCE [LARGE SCALE GENOMIC DNA]</scope>
    <source>
        <strain evidence="10 11">ASW11-36</strain>
    </source>
</reference>
<keyword evidence="7 8" id="KW-0472">Membrane</keyword>
<feature type="transmembrane region" description="Helical" evidence="8">
    <location>
        <begin position="403"/>
        <end position="424"/>
    </location>
</feature>
<dbReference type="PANTHER" id="PTHR43357:SF3">
    <property type="entry name" value="FE(3+)-TRANSPORT SYSTEM PERMEASE PROTEIN FBPB 2"/>
    <property type="match status" value="1"/>
</dbReference>
<keyword evidence="4" id="KW-0997">Cell inner membrane</keyword>
<evidence type="ECO:0000256" key="1">
    <source>
        <dbReference type="ARBA" id="ARBA00004429"/>
    </source>
</evidence>
<accession>A0ABT7SUU8</accession>
<feature type="transmembrane region" description="Helical" evidence="8">
    <location>
        <begin position="185"/>
        <end position="207"/>
    </location>
</feature>
<keyword evidence="6 8" id="KW-1133">Transmembrane helix</keyword>
<dbReference type="RefSeq" id="WP_289364157.1">
    <property type="nucleotide sequence ID" value="NZ_JAUCBP010000006.1"/>
</dbReference>
<feature type="domain" description="ABC transmembrane type-1" evidence="9">
    <location>
        <begin position="53"/>
        <end position="259"/>
    </location>
</feature>
<organism evidence="10 11">
    <name type="scientific">Alteromonas arenosi</name>
    <dbReference type="NCBI Taxonomy" id="3055817"/>
    <lineage>
        <taxon>Bacteria</taxon>
        <taxon>Pseudomonadati</taxon>
        <taxon>Pseudomonadota</taxon>
        <taxon>Gammaproteobacteria</taxon>
        <taxon>Alteromonadales</taxon>
        <taxon>Alteromonadaceae</taxon>
        <taxon>Alteromonas/Salinimonas group</taxon>
        <taxon>Alteromonas</taxon>
    </lineage>
</organism>
<feature type="transmembrane region" description="Helical" evidence="8">
    <location>
        <begin position="325"/>
        <end position="350"/>
    </location>
</feature>
<keyword evidence="2 8" id="KW-0813">Transport</keyword>
<keyword evidence="3" id="KW-1003">Cell membrane</keyword>
<evidence type="ECO:0000256" key="2">
    <source>
        <dbReference type="ARBA" id="ARBA00022448"/>
    </source>
</evidence>
<feature type="transmembrane region" description="Helical" evidence="8">
    <location>
        <begin position="517"/>
        <end position="536"/>
    </location>
</feature>
<keyword evidence="11" id="KW-1185">Reference proteome</keyword>
<dbReference type="CDD" id="cd06261">
    <property type="entry name" value="TM_PBP2"/>
    <property type="match status" value="2"/>
</dbReference>
<sequence length="545" mass="60089">MIKSILATKIRPNIPVLLTAALLAPLAVVIAHFAIPDVSIWQHLIDTVLASYVINSTILALGVAVGTLLLGTLTAWLMSHYSFTGRRVLRVALLLPLAMPAYIIAYSYTGLLDVSGPLQQVLRETFEWRVGDYWFPQVRSLPSAIILMSLVLYPYVYILARTAFSEQSASMREVAKIHGYSSAQYFIRVSIPLARPALFTGAALAMMEALADYGTVQFFGINTFTTGIFRSWYAMGSRTTAIQLAGILSLFVLLVLVFEQHSRRRIKYFQQTSVRSSPLIVLSGWRNSVVCACCFLPFLLGFVIPSVQLLVWASMTFEHIVWSDYWQLVSATFGLALVTAFIVVLIAALYTYQNRWSGSALSRWQIRLLSLGYALPGMVIAVGALMVLGWLDGNINNLLHAVTGRYAGLILSGTVFALVFCYCVRFMSVALQNTEAGILRIKPSLDEAALTMGATRSEVLSRIHLPLLRASLFSAGLLVFVDVLKELPATLVLRPFNFNTLAVRAYEMASDERLFEAAMPALTIVAVSLVPIFLITKTIDNTSEG</sequence>
<feature type="transmembrane region" description="Helical" evidence="8">
    <location>
        <begin position="52"/>
        <end position="76"/>
    </location>
</feature>
<keyword evidence="5 8" id="KW-0812">Transmembrane</keyword>
<evidence type="ECO:0000313" key="10">
    <source>
        <dbReference type="EMBL" id="MDM7859961.1"/>
    </source>
</evidence>
<comment type="caution">
    <text evidence="10">The sequence shown here is derived from an EMBL/GenBank/DDBJ whole genome shotgun (WGS) entry which is preliminary data.</text>
</comment>
<comment type="subcellular location">
    <subcellularLocation>
        <location evidence="1">Cell inner membrane</location>
        <topology evidence="1">Multi-pass membrane protein</topology>
    </subcellularLocation>
    <subcellularLocation>
        <location evidence="8">Cell membrane</location>
        <topology evidence="8">Multi-pass membrane protein</topology>
    </subcellularLocation>
</comment>